<dbReference type="EMBL" id="AP018227">
    <property type="protein sequence ID" value="BAY80695.1"/>
    <property type="molecule type" value="Genomic_DNA"/>
</dbReference>
<protein>
    <recommendedName>
        <fullName evidence="4">ABC-2 type transport system permease protein</fullName>
    </recommendedName>
</protein>
<feature type="transmembrane region" description="Helical" evidence="1">
    <location>
        <begin position="115"/>
        <end position="142"/>
    </location>
</feature>
<dbReference type="AlphaFoldDB" id="A0A1Z4LHG4"/>
<feature type="transmembrane region" description="Helical" evidence="1">
    <location>
        <begin position="31"/>
        <end position="50"/>
    </location>
</feature>
<feature type="transmembrane region" description="Helical" evidence="1">
    <location>
        <begin position="62"/>
        <end position="83"/>
    </location>
</feature>
<sequence length="256" mass="28388">MLVRTSAKNWLRGFYPIFKKELFRKLGNKRWILSLIIWMSLSAVPSISLAGANSSPSASQGIGVLSLFLWLGTIPMWIGTIVISQGAIVEEKLTQTLLWIFSKPLSGSAFVLGKFAAYALFIAVIMLGIPAIVVGIFAVLYGLSFNYLLGYIASILMIYLLLLFILSLTLMLGTFFQKISSVTAIAFMIYIAGASLNVNKYLRLIEPYGFVALQRYAVQTAAGSFPMQASFAIAITLLLIIIFLFIASWKMERYEF</sequence>
<accession>A0A1Z4LHG4</accession>
<organism evidence="2 3">
    <name type="scientific">Calothrix parasitica NIES-267</name>
    <dbReference type="NCBI Taxonomy" id="1973488"/>
    <lineage>
        <taxon>Bacteria</taxon>
        <taxon>Bacillati</taxon>
        <taxon>Cyanobacteriota</taxon>
        <taxon>Cyanophyceae</taxon>
        <taxon>Nostocales</taxon>
        <taxon>Calotrichaceae</taxon>
        <taxon>Calothrix</taxon>
    </lineage>
</organism>
<keyword evidence="1" id="KW-0812">Transmembrane</keyword>
<name>A0A1Z4LHG4_9CYAN</name>
<keyword evidence="1" id="KW-1133">Transmembrane helix</keyword>
<evidence type="ECO:0000256" key="1">
    <source>
        <dbReference type="SAM" id="Phobius"/>
    </source>
</evidence>
<reference evidence="2 3" key="1">
    <citation type="submission" date="2017-06" db="EMBL/GenBank/DDBJ databases">
        <title>Genome sequencing of cyanobaciteial culture collection at National Institute for Environmental Studies (NIES).</title>
        <authorList>
            <person name="Hirose Y."/>
            <person name="Shimura Y."/>
            <person name="Fujisawa T."/>
            <person name="Nakamura Y."/>
            <person name="Kawachi M."/>
        </authorList>
    </citation>
    <scope>NUCLEOTIDE SEQUENCE [LARGE SCALE GENOMIC DNA]</scope>
    <source>
        <strain evidence="2 3">NIES-267</strain>
    </source>
</reference>
<dbReference type="Proteomes" id="UP000218418">
    <property type="component" value="Chromosome"/>
</dbReference>
<feature type="transmembrane region" description="Helical" evidence="1">
    <location>
        <begin position="148"/>
        <end position="172"/>
    </location>
</feature>
<feature type="transmembrane region" description="Helical" evidence="1">
    <location>
        <begin position="229"/>
        <end position="249"/>
    </location>
</feature>
<proteinExistence type="predicted"/>
<keyword evidence="3" id="KW-1185">Reference proteome</keyword>
<feature type="transmembrane region" description="Helical" evidence="1">
    <location>
        <begin position="179"/>
        <end position="198"/>
    </location>
</feature>
<evidence type="ECO:0000313" key="3">
    <source>
        <dbReference type="Proteomes" id="UP000218418"/>
    </source>
</evidence>
<evidence type="ECO:0000313" key="2">
    <source>
        <dbReference type="EMBL" id="BAY80695.1"/>
    </source>
</evidence>
<evidence type="ECO:0008006" key="4">
    <source>
        <dbReference type="Google" id="ProtNLM"/>
    </source>
</evidence>
<keyword evidence="1" id="KW-0472">Membrane</keyword>
<dbReference type="OrthoDB" id="512726at2"/>
<gene>
    <name evidence="2" type="ORF">NIES267_01520</name>
</gene>